<dbReference type="EMBL" id="QGMH01000156">
    <property type="protein sequence ID" value="TVY23907.1"/>
    <property type="molecule type" value="Genomic_DNA"/>
</dbReference>
<accession>A0A8H8TW03</accession>
<feature type="domain" description="Zn(2)-C6 fungal-type" evidence="4">
    <location>
        <begin position="110"/>
        <end position="139"/>
    </location>
</feature>
<feature type="region of interest" description="Disordered" evidence="3">
    <location>
        <begin position="1"/>
        <end position="74"/>
    </location>
</feature>
<dbReference type="InterPro" id="IPR053230">
    <property type="entry name" value="Trans_reg_galc"/>
</dbReference>
<reference evidence="5 6" key="1">
    <citation type="submission" date="2018-05" db="EMBL/GenBank/DDBJ databases">
        <title>Genome sequencing and assembly of the regulated plant pathogen Lachnellula willkommii and related sister species for the development of diagnostic species identification markers.</title>
        <authorList>
            <person name="Giroux E."/>
            <person name="Bilodeau G."/>
        </authorList>
    </citation>
    <scope>NUCLEOTIDE SEQUENCE [LARGE SCALE GENOMIC DNA]</scope>
    <source>
        <strain evidence="5 6">CBS 185.66</strain>
    </source>
</reference>
<dbReference type="InterPro" id="IPR001138">
    <property type="entry name" value="Zn2Cys6_DnaBD"/>
</dbReference>
<name>A0A8H8TW03_9HELO</name>
<evidence type="ECO:0000313" key="5">
    <source>
        <dbReference type="EMBL" id="TVY23907.1"/>
    </source>
</evidence>
<dbReference type="Pfam" id="PF00172">
    <property type="entry name" value="Zn_clus"/>
    <property type="match status" value="1"/>
</dbReference>
<dbReference type="Pfam" id="PF04082">
    <property type="entry name" value="Fungal_trans"/>
    <property type="match status" value="1"/>
</dbReference>
<dbReference type="SUPFAM" id="SSF57701">
    <property type="entry name" value="Zn2/Cys6 DNA-binding domain"/>
    <property type="match status" value="1"/>
</dbReference>
<evidence type="ECO:0000256" key="1">
    <source>
        <dbReference type="ARBA" id="ARBA00022723"/>
    </source>
</evidence>
<dbReference type="CDD" id="cd00067">
    <property type="entry name" value="GAL4"/>
    <property type="match status" value="1"/>
</dbReference>
<dbReference type="InterPro" id="IPR007219">
    <property type="entry name" value="XnlR_reg_dom"/>
</dbReference>
<proteinExistence type="predicted"/>
<dbReference type="PROSITE" id="PS50048">
    <property type="entry name" value="ZN2_CY6_FUNGAL_2"/>
    <property type="match status" value="1"/>
</dbReference>
<feature type="region of interest" description="Disordered" evidence="3">
    <location>
        <begin position="198"/>
        <end position="226"/>
    </location>
</feature>
<feature type="compositionally biased region" description="Basic and acidic residues" evidence="3">
    <location>
        <begin position="13"/>
        <end position="28"/>
    </location>
</feature>
<dbReference type="GeneID" id="41987936"/>
<dbReference type="InterPro" id="IPR036864">
    <property type="entry name" value="Zn2-C6_fun-type_DNA-bd_sf"/>
</dbReference>
<dbReference type="PANTHER" id="PTHR47654">
    <property type="entry name" value="ZN(II)2CYS6 TRANSCRIPTION FACTOR (EUROFUNG)-RELATED"/>
    <property type="match status" value="1"/>
</dbReference>
<evidence type="ECO:0000259" key="4">
    <source>
        <dbReference type="PROSITE" id="PS50048"/>
    </source>
</evidence>
<gene>
    <name evidence="5" type="ORF">LHYA1_G007738</name>
</gene>
<dbReference type="GO" id="GO:0000981">
    <property type="term" value="F:DNA-binding transcription factor activity, RNA polymerase II-specific"/>
    <property type="evidence" value="ECO:0007669"/>
    <property type="project" value="InterPro"/>
</dbReference>
<keyword evidence="1" id="KW-0479">Metal-binding</keyword>
<dbReference type="GO" id="GO:0006351">
    <property type="term" value="P:DNA-templated transcription"/>
    <property type="evidence" value="ECO:0007669"/>
    <property type="project" value="InterPro"/>
</dbReference>
<evidence type="ECO:0000256" key="2">
    <source>
        <dbReference type="ARBA" id="ARBA00023242"/>
    </source>
</evidence>
<dbReference type="AlphaFoldDB" id="A0A8H8TW03"/>
<protein>
    <submittedName>
        <fullName evidence="5">Putative transcriptional regulatory protein</fullName>
    </submittedName>
</protein>
<dbReference type="PROSITE" id="PS00463">
    <property type="entry name" value="ZN2_CY6_FUNGAL_1"/>
    <property type="match status" value="1"/>
</dbReference>
<dbReference type="GO" id="GO:0008270">
    <property type="term" value="F:zinc ion binding"/>
    <property type="evidence" value="ECO:0007669"/>
    <property type="project" value="InterPro"/>
</dbReference>
<dbReference type="Proteomes" id="UP000431533">
    <property type="component" value="Unassembled WGS sequence"/>
</dbReference>
<evidence type="ECO:0000313" key="6">
    <source>
        <dbReference type="Proteomes" id="UP000431533"/>
    </source>
</evidence>
<dbReference type="OrthoDB" id="5296287at2759"/>
<evidence type="ECO:0000256" key="3">
    <source>
        <dbReference type="SAM" id="MobiDB-lite"/>
    </source>
</evidence>
<organism evidence="5 6">
    <name type="scientific">Lachnellula hyalina</name>
    <dbReference type="NCBI Taxonomy" id="1316788"/>
    <lineage>
        <taxon>Eukaryota</taxon>
        <taxon>Fungi</taxon>
        <taxon>Dikarya</taxon>
        <taxon>Ascomycota</taxon>
        <taxon>Pezizomycotina</taxon>
        <taxon>Leotiomycetes</taxon>
        <taxon>Helotiales</taxon>
        <taxon>Lachnaceae</taxon>
        <taxon>Lachnellula</taxon>
    </lineage>
</organism>
<comment type="caution">
    <text evidence="5">The sequence shown here is derived from an EMBL/GenBank/DDBJ whole genome shotgun (WGS) entry which is preliminary data.</text>
</comment>
<dbReference type="CDD" id="cd12148">
    <property type="entry name" value="fungal_TF_MHR"/>
    <property type="match status" value="1"/>
</dbReference>
<dbReference type="SMART" id="SM00066">
    <property type="entry name" value="GAL4"/>
    <property type="match status" value="1"/>
</dbReference>
<keyword evidence="6" id="KW-1185">Reference proteome</keyword>
<feature type="compositionally biased region" description="Polar residues" evidence="3">
    <location>
        <begin position="40"/>
        <end position="71"/>
    </location>
</feature>
<sequence>MPTQDTRARGKRSRDDVEGRSGKDETSHNFDPFEPARASGPTSFDIQSRGSPEPTQHQHAEASSNGGSAVQPQLPLLNAPLGKVAIPQLKQSRKHESASTAFKRGRTAHACDKCRKSKSGCTGELPCLKCRNAGFHCVYGDGKRDKDRKRRLSNLSKEADFLTRHNHDIVERLRRIQRAELSKEEMRDAIDNILTMSPVSTAGESESRHTVSPGGELSEGSEEEYDEAEVGSTGAIDAINVDTDQDDNRATGLVGKSSAVAWAKRTAEECRLGDSNPAAIGKRDNLFARASYYTEDADFEEDKVGNVDMFEWPDPRVADALVRSYFDHVHKAFPIVDKAAFTIKYTHFRPGTSDLSPEDLLWLGTLNIVFANSAWFAHLTKSPRRGHHNDHLLYIARAKLLCMGESILYQDPRVSTVCALGLLCLYYVSTCRLNRAWTICGLAIRDATTLGLHLRSEVPEISDVEKEHRVRIWWSLYGLECSLNESTGRPSCVSDKDISVPLPVNINEEDFHLGQVLYDRTGDVQSPQILPCNRQDSKASRVRIATGVKPLAYMFPILQLQITTSTYFIYRTQLSIIAHEIVTQLYCASTIKEKWSNVQDIIRGIDHRLEAWKENLPIEFNVDFDTVNEPDWNDPWLLQRTGLAMLFNSSRMILFRPCLCRFEGRIKNQSESSQNFSQNAVVECISSARKMISLLAWSATSNEKIYTIPPWWNILNNLCEALSILMLEMAFQSQHMPSESTHILEDARKGVNWLAMMSGQFISARKAWEIFDKLIRLVAPVIHPSIIDMPTEVPIPSGYQWRRGMTCGSQKGFQSQTRLQRQPPVDLTEGHLRQFQNTQPIVSMPAAPQPPYWTPPQHASTSFQPFTGTYDQGYSGMFGNPLDYSEAISRFSNIGAVHGLYDDPWMHMFSEDGGGGEGAPGGGMNFGTSSSDEERRDIIAQQQTLHDPPVYLQYGSMGGSTDAGSRQFPGPGSVEQQQNNERLQRDNTSSYRMDFGF</sequence>
<dbReference type="RefSeq" id="XP_031002695.1">
    <property type="nucleotide sequence ID" value="XM_031152665.1"/>
</dbReference>
<keyword evidence="2" id="KW-0539">Nucleus</keyword>
<dbReference type="PANTHER" id="PTHR47654:SF5">
    <property type="entry name" value="TRANSCRIPTION FACTOR DOMAIN-CONTAINING PROTEIN"/>
    <property type="match status" value="1"/>
</dbReference>
<dbReference type="SMART" id="SM00906">
    <property type="entry name" value="Fungal_trans"/>
    <property type="match status" value="1"/>
</dbReference>
<feature type="region of interest" description="Disordered" evidence="3">
    <location>
        <begin position="955"/>
        <end position="997"/>
    </location>
</feature>
<dbReference type="Gene3D" id="4.10.240.10">
    <property type="entry name" value="Zn(2)-C6 fungal-type DNA-binding domain"/>
    <property type="match status" value="1"/>
</dbReference>
<dbReference type="GO" id="GO:0003677">
    <property type="term" value="F:DNA binding"/>
    <property type="evidence" value="ECO:0007669"/>
    <property type="project" value="InterPro"/>
</dbReference>
<feature type="compositionally biased region" description="Polar residues" evidence="3">
    <location>
        <begin position="974"/>
        <end position="991"/>
    </location>
</feature>